<evidence type="ECO:0000256" key="4">
    <source>
        <dbReference type="ARBA" id="ARBA00022692"/>
    </source>
</evidence>
<organism evidence="9 10">
    <name type="scientific">Oxobacter pfennigii</name>
    <dbReference type="NCBI Taxonomy" id="36849"/>
    <lineage>
        <taxon>Bacteria</taxon>
        <taxon>Bacillati</taxon>
        <taxon>Bacillota</taxon>
        <taxon>Clostridia</taxon>
        <taxon>Eubacteriales</taxon>
        <taxon>Clostridiaceae</taxon>
        <taxon>Oxobacter</taxon>
    </lineage>
</organism>
<feature type="transmembrane region" description="Helical" evidence="7">
    <location>
        <begin position="202"/>
        <end position="221"/>
    </location>
</feature>
<accession>A0A0P8W4E5</accession>
<evidence type="ECO:0000256" key="3">
    <source>
        <dbReference type="ARBA" id="ARBA00022475"/>
    </source>
</evidence>
<keyword evidence="6 7" id="KW-0472">Membrane</keyword>
<evidence type="ECO:0000313" key="9">
    <source>
        <dbReference type="EMBL" id="KPU42581.1"/>
    </source>
</evidence>
<evidence type="ECO:0000313" key="10">
    <source>
        <dbReference type="Proteomes" id="UP000050326"/>
    </source>
</evidence>
<comment type="similarity">
    <text evidence="7">Belongs to the binding-protein-dependent transport system permease family.</text>
</comment>
<feature type="transmembrane region" description="Helical" evidence="7">
    <location>
        <begin position="92"/>
        <end position="122"/>
    </location>
</feature>
<reference evidence="9 10" key="1">
    <citation type="submission" date="2015-09" db="EMBL/GenBank/DDBJ databases">
        <title>Genome sequence of Oxobacter pfennigii DSM 3222.</title>
        <authorList>
            <person name="Poehlein A."/>
            <person name="Bengelsdorf F.R."/>
            <person name="Schiel-Bengelsdorf B."/>
            <person name="Duerre P."/>
            <person name="Daniel R."/>
        </authorList>
    </citation>
    <scope>NUCLEOTIDE SEQUENCE [LARGE SCALE GENOMIC DNA]</scope>
    <source>
        <strain evidence="9 10">DSM 3222</strain>
    </source>
</reference>
<feature type="transmembrane region" description="Helical" evidence="7">
    <location>
        <begin position="262"/>
        <end position="279"/>
    </location>
</feature>
<feature type="domain" description="ABC transmembrane type-1" evidence="8">
    <location>
        <begin position="96"/>
        <end position="280"/>
    </location>
</feature>
<dbReference type="PANTHER" id="PTHR30043:SF1">
    <property type="entry name" value="ABC TRANSPORT SYSTEM PERMEASE PROTEIN P69"/>
    <property type="match status" value="1"/>
</dbReference>
<dbReference type="GO" id="GO:0005886">
    <property type="term" value="C:plasma membrane"/>
    <property type="evidence" value="ECO:0007669"/>
    <property type="project" value="UniProtKB-SubCell"/>
</dbReference>
<dbReference type="STRING" id="36849.OXPF_38810"/>
<dbReference type="Gene3D" id="1.10.3720.10">
    <property type="entry name" value="MetI-like"/>
    <property type="match status" value="1"/>
</dbReference>
<evidence type="ECO:0000256" key="7">
    <source>
        <dbReference type="RuleBase" id="RU363032"/>
    </source>
</evidence>
<name>A0A0P8W4E5_9CLOT</name>
<evidence type="ECO:0000259" key="8">
    <source>
        <dbReference type="PROSITE" id="PS50928"/>
    </source>
</evidence>
<keyword evidence="2 7" id="KW-0813">Transport</keyword>
<comment type="caution">
    <text evidence="9">The sequence shown here is derived from an EMBL/GenBank/DDBJ whole genome shotgun (WGS) entry which is preliminary data.</text>
</comment>
<dbReference type="RefSeq" id="WP_054876848.1">
    <property type="nucleotide sequence ID" value="NZ_LKET01000067.1"/>
</dbReference>
<evidence type="ECO:0000256" key="2">
    <source>
        <dbReference type="ARBA" id="ARBA00022448"/>
    </source>
</evidence>
<keyword evidence="4 7" id="KW-0812">Transmembrane</keyword>
<protein>
    <submittedName>
        <fullName evidence="9">Phosphate-import permease protein PhnE</fullName>
    </submittedName>
</protein>
<sequence>MDLSKTQSIDILKSCESFIKRTKSGKIKVKAQSSNGTVVNIVLLVLAALTVYGFLTFDYKDINISHAIKETIYNIKTIFLEPRASHFPITEALYQVVITMALAFLTTIIGAIIALVLGLFAAKNLSNERVSNVIKGFVAFIRAVPTVLWVLIFAVSAGLGSVAAVIGLTFHSVGYLIKAYSESFEEIDYGVIEALKASGANWWQIVFQAVLPSCATYLLAWTFMRFEINFTNAVAMGAAAGAGGIGFELFMAGNFYFDLREVGMITYLILAFALILENISTRIKIKYLR</sequence>
<evidence type="ECO:0000256" key="5">
    <source>
        <dbReference type="ARBA" id="ARBA00022989"/>
    </source>
</evidence>
<dbReference type="PROSITE" id="PS50928">
    <property type="entry name" value="ABC_TM1"/>
    <property type="match status" value="1"/>
</dbReference>
<dbReference type="Proteomes" id="UP000050326">
    <property type="component" value="Unassembled WGS sequence"/>
</dbReference>
<feature type="transmembrane region" description="Helical" evidence="7">
    <location>
        <begin position="36"/>
        <end position="55"/>
    </location>
</feature>
<gene>
    <name evidence="9" type="primary">phnE_1</name>
    <name evidence="9" type="ORF">OXPF_38810</name>
</gene>
<feature type="transmembrane region" description="Helical" evidence="7">
    <location>
        <begin position="143"/>
        <end position="170"/>
    </location>
</feature>
<dbReference type="OrthoDB" id="8557224at2"/>
<keyword evidence="5 7" id="KW-1133">Transmembrane helix</keyword>
<dbReference type="EMBL" id="LKET01000067">
    <property type="protein sequence ID" value="KPU42581.1"/>
    <property type="molecule type" value="Genomic_DNA"/>
</dbReference>
<evidence type="ECO:0000256" key="1">
    <source>
        <dbReference type="ARBA" id="ARBA00004651"/>
    </source>
</evidence>
<comment type="subcellular location">
    <subcellularLocation>
        <location evidence="1 7">Cell membrane</location>
        <topology evidence="1 7">Multi-pass membrane protein</topology>
    </subcellularLocation>
</comment>
<feature type="transmembrane region" description="Helical" evidence="7">
    <location>
        <begin position="233"/>
        <end position="256"/>
    </location>
</feature>
<keyword evidence="10" id="KW-1185">Reference proteome</keyword>
<dbReference type="GO" id="GO:0055085">
    <property type="term" value="P:transmembrane transport"/>
    <property type="evidence" value="ECO:0007669"/>
    <property type="project" value="InterPro"/>
</dbReference>
<dbReference type="Pfam" id="PF00528">
    <property type="entry name" value="BPD_transp_1"/>
    <property type="match status" value="1"/>
</dbReference>
<dbReference type="InterPro" id="IPR035906">
    <property type="entry name" value="MetI-like_sf"/>
</dbReference>
<proteinExistence type="inferred from homology"/>
<dbReference type="AlphaFoldDB" id="A0A0P8W4E5"/>
<dbReference type="PANTHER" id="PTHR30043">
    <property type="entry name" value="PHOSPHONATES TRANSPORT SYSTEM PERMEASE PROTEIN"/>
    <property type="match status" value="1"/>
</dbReference>
<keyword evidence="3" id="KW-1003">Cell membrane</keyword>
<dbReference type="SUPFAM" id="SSF161098">
    <property type="entry name" value="MetI-like"/>
    <property type="match status" value="1"/>
</dbReference>
<dbReference type="InterPro" id="IPR000515">
    <property type="entry name" value="MetI-like"/>
</dbReference>
<dbReference type="PATRIC" id="fig|36849.3.peg.4108"/>
<evidence type="ECO:0000256" key="6">
    <source>
        <dbReference type="ARBA" id="ARBA00023136"/>
    </source>
</evidence>
<dbReference type="CDD" id="cd06261">
    <property type="entry name" value="TM_PBP2"/>
    <property type="match status" value="1"/>
</dbReference>